<evidence type="ECO:0000313" key="2">
    <source>
        <dbReference type="Proteomes" id="UP000004994"/>
    </source>
</evidence>
<evidence type="ECO:0008006" key="3">
    <source>
        <dbReference type="Google" id="ProtNLM"/>
    </source>
</evidence>
<reference evidence="1" key="1">
    <citation type="journal article" date="2012" name="Nature">
        <title>The tomato genome sequence provides insights into fleshy fruit evolution.</title>
        <authorList>
            <consortium name="Tomato Genome Consortium"/>
        </authorList>
    </citation>
    <scope>NUCLEOTIDE SEQUENCE [LARGE SCALE GENOMIC DNA]</scope>
    <source>
        <strain evidence="1">cv. Heinz 1706</strain>
    </source>
</reference>
<evidence type="ECO:0000313" key="1">
    <source>
        <dbReference type="EnsemblPlants" id="Solyc05g050875.1.1"/>
    </source>
</evidence>
<dbReference type="PANTHER" id="PTHR11439:SF468">
    <property type="entry name" value="REVERSE TRANSCRIPTASE TY1_COPIA-TYPE DOMAIN-CONTAINING PROTEIN"/>
    <property type="match status" value="1"/>
</dbReference>
<dbReference type="InParanoid" id="A0A3Q7GLV5"/>
<reference evidence="1" key="2">
    <citation type="submission" date="2019-01" db="UniProtKB">
        <authorList>
            <consortium name="EnsemblPlants"/>
        </authorList>
    </citation>
    <scope>IDENTIFICATION</scope>
    <source>
        <strain evidence="1">cv. Heinz 1706</strain>
    </source>
</reference>
<name>A0A3Q7GLV5_SOLLC</name>
<sequence>MDHNAMGMKTLIEENDVTSFLTAKQPSKPRYKNPNTFCDHSKSKVHMKVCTHGGEHGQSGDSTCFIPSASQEPGGYNQVIVDNYNSGHGYGGRGVNMAFMGGGHHVSHGSQFPDVSGIINCSAIHNSTSSRWIVDRGATNHMVSNHRLLYETQNVSPTESHKSSGLDLVLILVYVDDLLITGSSSQLIQQTKSMLQALFKIKDLRGYENEECIIVNQRTFALDLISDFGLEGTKPISTPLEINQRFTSQEFDMYYEYQETHEDKLVGKLLFLIMTRPDISYVNLSQFMHKPKKSYMDGVLGVVRFGVVYYDADWATCPMTRRSVSGFAVKIGDSLIPWKSKKQNTVSRSSAEAKYRSMANAVAEMV</sequence>
<organism evidence="1">
    <name type="scientific">Solanum lycopersicum</name>
    <name type="common">Tomato</name>
    <name type="synonym">Lycopersicon esculentum</name>
    <dbReference type="NCBI Taxonomy" id="4081"/>
    <lineage>
        <taxon>Eukaryota</taxon>
        <taxon>Viridiplantae</taxon>
        <taxon>Streptophyta</taxon>
        <taxon>Embryophyta</taxon>
        <taxon>Tracheophyta</taxon>
        <taxon>Spermatophyta</taxon>
        <taxon>Magnoliopsida</taxon>
        <taxon>eudicotyledons</taxon>
        <taxon>Gunneridae</taxon>
        <taxon>Pentapetalae</taxon>
        <taxon>asterids</taxon>
        <taxon>lamiids</taxon>
        <taxon>Solanales</taxon>
        <taxon>Solanaceae</taxon>
        <taxon>Solanoideae</taxon>
        <taxon>Solaneae</taxon>
        <taxon>Solanum</taxon>
        <taxon>Solanum subgen. Lycopersicon</taxon>
    </lineage>
</organism>
<accession>A0A3Q7GLV5</accession>
<dbReference type="Gramene" id="Solyc05g050875.1.1">
    <property type="protein sequence ID" value="Solyc05g050875.1.1"/>
    <property type="gene ID" value="Solyc05g050875.1"/>
</dbReference>
<keyword evidence="2" id="KW-1185">Reference proteome</keyword>
<dbReference type="STRING" id="4081.A0A3Q7GLV5"/>
<dbReference type="EnsemblPlants" id="Solyc05g050875.1.1">
    <property type="protein sequence ID" value="Solyc05g050875.1.1"/>
    <property type="gene ID" value="Solyc05g050875.1"/>
</dbReference>
<protein>
    <recommendedName>
        <fullName evidence="3">Reverse transcriptase Ty1/copia-type domain-containing protein</fullName>
    </recommendedName>
</protein>
<proteinExistence type="predicted"/>
<dbReference type="PANTHER" id="PTHR11439">
    <property type="entry name" value="GAG-POL-RELATED RETROTRANSPOSON"/>
    <property type="match status" value="1"/>
</dbReference>
<dbReference type="CDD" id="cd09272">
    <property type="entry name" value="RNase_HI_RT_Ty1"/>
    <property type="match status" value="1"/>
</dbReference>
<dbReference type="AlphaFoldDB" id="A0A3Q7GLV5"/>
<dbReference type="Proteomes" id="UP000004994">
    <property type="component" value="Chromosome 5"/>
</dbReference>